<comment type="similarity">
    <text evidence="3">Belongs to the CobT family.</text>
</comment>
<dbReference type="Pfam" id="PF02277">
    <property type="entry name" value="DBI_PRT"/>
    <property type="match status" value="1"/>
</dbReference>
<dbReference type="PANTHER" id="PTHR43463:SF1">
    <property type="entry name" value="NICOTINATE-NUCLEOTIDE--DIMETHYLBENZIMIDAZOLE PHOSPHORIBOSYLTRANSFERASE"/>
    <property type="match status" value="1"/>
</dbReference>
<dbReference type="InterPro" id="IPR036087">
    <property type="entry name" value="Nict_dMeBzImd_PRibTrfase_sf"/>
</dbReference>
<dbReference type="InterPro" id="IPR023195">
    <property type="entry name" value="Nict_dMeBzImd_PRibTrfase_N"/>
</dbReference>
<dbReference type="InterPro" id="IPR003200">
    <property type="entry name" value="Nict_dMeBzImd_PRibTrfase"/>
</dbReference>
<gene>
    <name evidence="11" type="primary">cobT</name>
    <name evidence="11" type="ORF">H9746_08970</name>
</gene>
<evidence type="ECO:0000313" key="12">
    <source>
        <dbReference type="Proteomes" id="UP000886808"/>
    </source>
</evidence>
<dbReference type="GO" id="GO:0009236">
    <property type="term" value="P:cobalamin biosynthetic process"/>
    <property type="evidence" value="ECO:0007669"/>
    <property type="project" value="UniProtKB-UniRule"/>
</dbReference>
<accession>A0A9D1TIC2</accession>
<evidence type="ECO:0000256" key="10">
    <source>
        <dbReference type="NCBIfam" id="TIGR03160"/>
    </source>
</evidence>
<evidence type="ECO:0000256" key="6">
    <source>
        <dbReference type="ARBA" id="ARBA00022573"/>
    </source>
</evidence>
<evidence type="ECO:0000256" key="4">
    <source>
        <dbReference type="ARBA" id="ARBA00011991"/>
    </source>
</evidence>
<evidence type="ECO:0000256" key="2">
    <source>
        <dbReference type="ARBA" id="ARBA00005049"/>
    </source>
</evidence>
<comment type="function">
    <text evidence="1">Catalyzes the synthesis of alpha-ribazole-5'-phosphate from nicotinate mononucleotide (NAMN) and 5,6-dimethylbenzimidazole (DMB).</text>
</comment>
<proteinExistence type="inferred from homology"/>
<dbReference type="InterPro" id="IPR017846">
    <property type="entry name" value="Nict_dMeBzImd_PRibTrfase_bact"/>
</dbReference>
<organism evidence="11 12">
    <name type="scientific">Candidatus Butyricicoccus avistercoris</name>
    <dbReference type="NCBI Taxonomy" id="2838518"/>
    <lineage>
        <taxon>Bacteria</taxon>
        <taxon>Bacillati</taxon>
        <taxon>Bacillota</taxon>
        <taxon>Clostridia</taxon>
        <taxon>Eubacteriales</taxon>
        <taxon>Butyricicoccaceae</taxon>
        <taxon>Butyricicoccus</taxon>
    </lineage>
</organism>
<dbReference type="Gene3D" id="3.40.50.10210">
    <property type="match status" value="1"/>
</dbReference>
<reference evidence="11" key="1">
    <citation type="journal article" date="2021" name="PeerJ">
        <title>Extensive microbial diversity within the chicken gut microbiome revealed by metagenomics and culture.</title>
        <authorList>
            <person name="Gilroy R."/>
            <person name="Ravi A."/>
            <person name="Getino M."/>
            <person name="Pursley I."/>
            <person name="Horton D.L."/>
            <person name="Alikhan N.F."/>
            <person name="Baker D."/>
            <person name="Gharbi K."/>
            <person name="Hall N."/>
            <person name="Watson M."/>
            <person name="Adriaenssens E.M."/>
            <person name="Foster-Nyarko E."/>
            <person name="Jarju S."/>
            <person name="Secka A."/>
            <person name="Antonio M."/>
            <person name="Oren A."/>
            <person name="Chaudhuri R.R."/>
            <person name="La Ragione R."/>
            <person name="Hildebrand F."/>
            <person name="Pallen M.J."/>
        </authorList>
    </citation>
    <scope>NUCLEOTIDE SEQUENCE</scope>
    <source>
        <strain evidence="11">CHK193-4272</strain>
    </source>
</reference>
<evidence type="ECO:0000256" key="3">
    <source>
        <dbReference type="ARBA" id="ARBA00007110"/>
    </source>
</evidence>
<dbReference type="AlphaFoldDB" id="A0A9D1TIC2"/>
<dbReference type="Proteomes" id="UP000886808">
    <property type="component" value="Unassembled WGS sequence"/>
</dbReference>
<dbReference type="CDD" id="cd02439">
    <property type="entry name" value="DMB-PRT_CobT"/>
    <property type="match status" value="1"/>
</dbReference>
<name>A0A9D1TIC2_9FIRM</name>
<dbReference type="SUPFAM" id="SSF52733">
    <property type="entry name" value="Nicotinate mononucleotide:5,6-dimethylbenzimidazole phosphoribosyltransferase (CobT)"/>
    <property type="match status" value="1"/>
</dbReference>
<reference evidence="11" key="2">
    <citation type="submission" date="2021-04" db="EMBL/GenBank/DDBJ databases">
        <authorList>
            <person name="Gilroy R."/>
        </authorList>
    </citation>
    <scope>NUCLEOTIDE SEQUENCE</scope>
    <source>
        <strain evidence="11">CHK193-4272</strain>
    </source>
</reference>
<sequence length="353" mass="37706">MKLLQETIENIKPLDKSSIEKCKKRFENIAMPLGGLGLLQDAIIQLAGIQQKEKPDISKRAVIVFCADNGVVAQGVTQCGQEVTAVVTENLNKGLTSVCLMANTINIDVIPVDIGVARDVKGQKIRKHKIRYGTADMTKEPAMTKNEAITAIETGIKLALECKQNDYNLLCVGEMGIGNTTTTAAVTSVLLGLEPEIVTGRGAGLSSEGLNRKINAIKTAIKLHKPNPKDIIDILHKVGGLDICGMVGTYLGSAYYRIPVVADGVIACAAALCAVKLCAQARDYIIFSHKSFEPAGKKLLEALNAKPFIDAKMKLGEGTGAVTAVSLLDLALAPYLNMASFEEINIDAYKPLT</sequence>
<keyword evidence="8 11" id="KW-0808">Transferase</keyword>
<dbReference type="EC" id="2.4.2.21" evidence="4 10"/>
<dbReference type="NCBIfam" id="TIGR03160">
    <property type="entry name" value="cobT_DBIPRT"/>
    <property type="match status" value="1"/>
</dbReference>
<dbReference type="FunFam" id="3.40.50.10210:FF:000001">
    <property type="entry name" value="Nicotinate-nucleotide--dimethylbenzimidazole phosphoribosyltransferase"/>
    <property type="match status" value="1"/>
</dbReference>
<comment type="caution">
    <text evidence="11">The sequence shown here is derived from an EMBL/GenBank/DDBJ whole genome shotgun (WGS) entry which is preliminary data.</text>
</comment>
<dbReference type="GO" id="GO:0008939">
    <property type="term" value="F:nicotinate-nucleotide-dimethylbenzimidazole phosphoribosyltransferase activity"/>
    <property type="evidence" value="ECO:0007669"/>
    <property type="project" value="UniProtKB-UniRule"/>
</dbReference>
<comment type="pathway">
    <text evidence="2">Nucleoside biosynthesis; alpha-ribazole biosynthesis; alpha-ribazole from 5,6-dimethylbenzimidazole: step 1/2.</text>
</comment>
<keyword evidence="6" id="KW-0169">Cobalamin biosynthesis</keyword>
<dbReference type="NCBIfam" id="NF000996">
    <property type="entry name" value="PRK00105.1"/>
    <property type="match status" value="1"/>
</dbReference>
<dbReference type="EMBL" id="DXIE01000051">
    <property type="protein sequence ID" value="HIV62952.1"/>
    <property type="molecule type" value="Genomic_DNA"/>
</dbReference>
<evidence type="ECO:0000256" key="8">
    <source>
        <dbReference type="ARBA" id="ARBA00022679"/>
    </source>
</evidence>
<evidence type="ECO:0000256" key="5">
    <source>
        <dbReference type="ARBA" id="ARBA00015486"/>
    </source>
</evidence>
<evidence type="ECO:0000313" key="11">
    <source>
        <dbReference type="EMBL" id="HIV62952.1"/>
    </source>
</evidence>
<evidence type="ECO:0000256" key="1">
    <source>
        <dbReference type="ARBA" id="ARBA00002197"/>
    </source>
</evidence>
<comment type="catalytic activity">
    <reaction evidence="9">
        <text>5,6-dimethylbenzimidazole + nicotinate beta-D-ribonucleotide = alpha-ribazole 5'-phosphate + nicotinate + H(+)</text>
        <dbReference type="Rhea" id="RHEA:11196"/>
        <dbReference type="ChEBI" id="CHEBI:15378"/>
        <dbReference type="ChEBI" id="CHEBI:15890"/>
        <dbReference type="ChEBI" id="CHEBI:32544"/>
        <dbReference type="ChEBI" id="CHEBI:57502"/>
        <dbReference type="ChEBI" id="CHEBI:57918"/>
        <dbReference type="EC" id="2.4.2.21"/>
    </reaction>
</comment>
<evidence type="ECO:0000256" key="7">
    <source>
        <dbReference type="ARBA" id="ARBA00022676"/>
    </source>
</evidence>
<protein>
    <recommendedName>
        <fullName evidence="5 10">Nicotinate-nucleotide--dimethylbenzimidazole phosphoribosyltransferase</fullName>
        <ecNumber evidence="4 10">2.4.2.21</ecNumber>
    </recommendedName>
</protein>
<evidence type="ECO:0000256" key="9">
    <source>
        <dbReference type="ARBA" id="ARBA00047340"/>
    </source>
</evidence>
<dbReference type="PANTHER" id="PTHR43463">
    <property type="entry name" value="NICOTINATE-NUCLEOTIDE--DIMETHYLBENZIMIDAZOLE PHOSPHORIBOSYLTRANSFERASE"/>
    <property type="match status" value="1"/>
</dbReference>
<dbReference type="Gene3D" id="1.10.1610.10">
    <property type="match status" value="1"/>
</dbReference>
<keyword evidence="7 11" id="KW-0328">Glycosyltransferase</keyword>